<protein>
    <recommendedName>
        <fullName evidence="3">DUF4328 domain-containing protein</fullName>
    </recommendedName>
</protein>
<dbReference type="InterPro" id="IPR025565">
    <property type="entry name" value="DUF4328"/>
</dbReference>
<keyword evidence="5" id="KW-1185">Reference proteome</keyword>
<feature type="region of interest" description="Disordered" evidence="1">
    <location>
        <begin position="255"/>
        <end position="315"/>
    </location>
</feature>
<gene>
    <name evidence="4" type="ORF">C731_4686</name>
</gene>
<evidence type="ECO:0000256" key="2">
    <source>
        <dbReference type="SAM" id="Phobius"/>
    </source>
</evidence>
<evidence type="ECO:0000313" key="5">
    <source>
        <dbReference type="Proteomes" id="UP000006265"/>
    </source>
</evidence>
<dbReference type="EMBL" id="AMRA01000148">
    <property type="protein sequence ID" value="EKF21342.1"/>
    <property type="molecule type" value="Genomic_DNA"/>
</dbReference>
<feature type="transmembrane region" description="Helical" evidence="2">
    <location>
        <begin position="148"/>
        <end position="170"/>
    </location>
</feature>
<evidence type="ECO:0000313" key="4">
    <source>
        <dbReference type="EMBL" id="EKF21342.1"/>
    </source>
</evidence>
<dbReference type="Proteomes" id="UP000006265">
    <property type="component" value="Unassembled WGS sequence"/>
</dbReference>
<accession>K5BC98</accession>
<dbReference type="RefSeq" id="WP_005632284.1">
    <property type="nucleotide sequence ID" value="NZ_AMRA01000148.1"/>
</dbReference>
<feature type="transmembrane region" description="Helical" evidence="2">
    <location>
        <begin position="62"/>
        <end position="83"/>
    </location>
</feature>
<comment type="caution">
    <text evidence="4">The sequence shown here is derived from an EMBL/GenBank/DDBJ whole genome shotgun (WGS) entry which is preliminary data.</text>
</comment>
<feature type="transmembrane region" description="Helical" evidence="2">
    <location>
        <begin position="95"/>
        <end position="128"/>
    </location>
</feature>
<feature type="transmembrane region" description="Helical" evidence="2">
    <location>
        <begin position="216"/>
        <end position="236"/>
    </location>
</feature>
<keyword evidence="2" id="KW-1133">Transmembrane helix</keyword>
<feature type="transmembrane region" description="Helical" evidence="2">
    <location>
        <begin position="182"/>
        <end position="204"/>
    </location>
</feature>
<feature type="domain" description="DUF4328" evidence="3">
    <location>
        <begin position="88"/>
        <end position="240"/>
    </location>
</feature>
<keyword evidence="2" id="KW-0472">Membrane</keyword>
<feature type="compositionally biased region" description="Basic and acidic residues" evidence="1">
    <location>
        <begin position="269"/>
        <end position="279"/>
    </location>
</feature>
<keyword evidence="2" id="KW-0812">Transmembrane</keyword>
<dbReference type="Pfam" id="PF14219">
    <property type="entry name" value="DUF4328"/>
    <property type="match status" value="1"/>
</dbReference>
<dbReference type="eggNOG" id="COG3170">
    <property type="taxonomic scope" value="Bacteria"/>
</dbReference>
<feature type="compositionally biased region" description="Low complexity" evidence="1">
    <location>
        <begin position="291"/>
        <end position="305"/>
    </location>
</feature>
<dbReference type="AlphaFoldDB" id="K5BC98"/>
<dbReference type="PATRIC" id="fig|1122247.3.peg.4488"/>
<evidence type="ECO:0000259" key="3">
    <source>
        <dbReference type="Pfam" id="PF14219"/>
    </source>
</evidence>
<organism evidence="4 5">
    <name type="scientific">Mycolicibacterium hassiacum (strain DSM 44199 / CIP 105218 / JCM 12690 / 3849)</name>
    <name type="common">Mycobacterium hassiacum</name>
    <dbReference type="NCBI Taxonomy" id="1122247"/>
    <lineage>
        <taxon>Bacteria</taxon>
        <taxon>Bacillati</taxon>
        <taxon>Actinomycetota</taxon>
        <taxon>Actinomycetes</taxon>
        <taxon>Mycobacteriales</taxon>
        <taxon>Mycobacteriaceae</taxon>
        <taxon>Mycolicibacterium</taxon>
    </lineage>
</organism>
<feature type="non-terminal residue" evidence="4">
    <location>
        <position position="1"/>
    </location>
</feature>
<name>K5BC98_MYCHD</name>
<proteinExistence type="predicted"/>
<evidence type="ECO:0000256" key="1">
    <source>
        <dbReference type="SAM" id="MobiDB-lite"/>
    </source>
</evidence>
<sequence length="315" mass="34076">GFRWVAVRPGAPPPPPPRRRPLGPTPRYEVIPRWGLVDRFDQDESQREAAPAGPSSGFVTSVLLGTQIILGVAALLHLLRYVLLIINRTTLLPYWLAWAATWFGVVASVLAMFAVVGLVLVLTDWLIARRAAAFAHHGQPDPRGVWALRAGCLIPLVNLLWAPVFVIELARLEQRTELRRPIVAWWMVWVASTVVSIFSIATSFATDAQGIGNNTLTTTIAYLVALAAVLLVMKIYRGFERQPVTRPSRRWVVVAERPGRPDQPPPDQPRPDGPGRDDAASPAEPGNPDHAAAPAAASADAPGGAVENTGQNPAA</sequence>
<reference evidence="4 5" key="1">
    <citation type="journal article" date="2012" name="J. Bacteriol.">
        <title>Genome sequence of Mycobacterium hassiacum DSM 44199, a rare source of heat-stable mycobacterial proteins.</title>
        <authorList>
            <person name="Tiago I."/>
            <person name="Maranha A."/>
            <person name="Mendes V."/>
            <person name="Alarico S."/>
            <person name="Moynihan P.J."/>
            <person name="Clarke A.J."/>
            <person name="Macedo-Ribeiro S."/>
            <person name="Pereira P.J."/>
            <person name="Empadinhas N."/>
        </authorList>
    </citation>
    <scope>NUCLEOTIDE SEQUENCE [LARGE SCALE GENOMIC DNA]</scope>
    <source>
        <strain evidence="5">DSM 44199 / CIP 105218 / JCM 12690 / 3849</strain>
    </source>
</reference>
<dbReference type="STRING" id="1122247.GCA_000379865_02371"/>